<comment type="cofactor">
    <cofactor evidence="7">
        <name>Mg(2+)</name>
        <dbReference type="ChEBI" id="CHEBI:18420"/>
    </cofactor>
    <text evidence="7">Binds 1 Mg(2+) ion per subunit.</text>
</comment>
<keyword evidence="5 7" id="KW-0067">ATP-binding</keyword>
<evidence type="ECO:0000256" key="6">
    <source>
        <dbReference type="ARBA" id="ARBA00023141"/>
    </source>
</evidence>
<dbReference type="EMBL" id="OENF01000040">
    <property type="protein sequence ID" value="SOS75622.1"/>
    <property type="molecule type" value="Genomic_DNA"/>
</dbReference>
<keyword evidence="7" id="KW-0460">Magnesium</keyword>
<reference evidence="9" key="1">
    <citation type="submission" date="2017-11" db="EMBL/GenBank/DDBJ databases">
        <authorList>
            <person name="Duchaud E."/>
        </authorList>
    </citation>
    <scope>NUCLEOTIDE SEQUENCE [LARGE SCALE GENOMIC DNA]</scope>
    <source>
        <strain evidence="9">Tenacibaculum sp. TNO020</strain>
    </source>
</reference>
<dbReference type="GO" id="GO:0005829">
    <property type="term" value="C:cytosol"/>
    <property type="evidence" value="ECO:0007669"/>
    <property type="project" value="TreeGrafter"/>
</dbReference>
<keyword evidence="3 7" id="KW-0547">Nucleotide-binding</keyword>
<evidence type="ECO:0000256" key="4">
    <source>
        <dbReference type="ARBA" id="ARBA00022777"/>
    </source>
</evidence>
<comment type="catalytic activity">
    <reaction evidence="7">
        <text>shikimate + ATP = 3-phosphoshikimate + ADP + H(+)</text>
        <dbReference type="Rhea" id="RHEA:13121"/>
        <dbReference type="ChEBI" id="CHEBI:15378"/>
        <dbReference type="ChEBI" id="CHEBI:30616"/>
        <dbReference type="ChEBI" id="CHEBI:36208"/>
        <dbReference type="ChEBI" id="CHEBI:145989"/>
        <dbReference type="ChEBI" id="CHEBI:456216"/>
        <dbReference type="EC" id="2.7.1.71"/>
    </reaction>
</comment>
<dbReference type="GO" id="GO:0009423">
    <property type="term" value="P:chorismate biosynthetic process"/>
    <property type="evidence" value="ECO:0007669"/>
    <property type="project" value="UniProtKB-UniRule"/>
</dbReference>
<keyword evidence="2 7" id="KW-0808">Transferase</keyword>
<dbReference type="GO" id="GO:0009073">
    <property type="term" value="P:aromatic amino acid family biosynthetic process"/>
    <property type="evidence" value="ECO:0007669"/>
    <property type="project" value="UniProtKB-KW"/>
</dbReference>
<comment type="pathway">
    <text evidence="7">Metabolic intermediate biosynthesis; chorismate biosynthesis; chorismate from D-erythrose 4-phosphate and phosphoenolpyruvate: step 5/7.</text>
</comment>
<dbReference type="UniPathway" id="UPA00053">
    <property type="reaction ID" value="UER00088"/>
</dbReference>
<dbReference type="EC" id="2.7.1.71" evidence="7"/>
<organism evidence="8 9">
    <name type="scientific">Tenacibaculum piscium</name>
    <dbReference type="NCBI Taxonomy" id="1458515"/>
    <lineage>
        <taxon>Bacteria</taxon>
        <taxon>Pseudomonadati</taxon>
        <taxon>Bacteroidota</taxon>
        <taxon>Flavobacteriia</taxon>
        <taxon>Flavobacteriales</taxon>
        <taxon>Flavobacteriaceae</taxon>
        <taxon>Tenacibaculum</taxon>
    </lineage>
</organism>
<gene>
    <name evidence="7 8" type="primary">aroK</name>
    <name evidence="8" type="ORF">TNO020_50022</name>
</gene>
<dbReference type="HAMAP" id="MF_00109">
    <property type="entry name" value="Shikimate_kinase"/>
    <property type="match status" value="1"/>
</dbReference>
<dbReference type="OrthoDB" id="9800332at2"/>
<comment type="similarity">
    <text evidence="7">Belongs to the shikimate kinase family.</text>
</comment>
<dbReference type="PRINTS" id="PR01100">
    <property type="entry name" value="SHIKIMTKNASE"/>
</dbReference>
<evidence type="ECO:0000256" key="3">
    <source>
        <dbReference type="ARBA" id="ARBA00022741"/>
    </source>
</evidence>
<feature type="binding site" evidence="7">
    <location>
        <position position="142"/>
    </location>
    <ligand>
        <name>substrate</name>
    </ligand>
</feature>
<keyword evidence="6 7" id="KW-0057">Aromatic amino acid biosynthesis</keyword>
<protein>
    <recommendedName>
        <fullName evidence="7">Shikimate kinase</fullName>
        <shortName evidence="7">SK</shortName>
        <ecNumber evidence="7">2.7.1.71</ecNumber>
    </recommendedName>
</protein>
<name>A0A2H1YJD8_9FLAO</name>
<comment type="caution">
    <text evidence="7">Lacks conserved residue(s) required for the propagation of feature annotation.</text>
</comment>
<keyword evidence="1 7" id="KW-0028">Amino-acid biosynthesis</keyword>
<feature type="binding site" evidence="7">
    <location>
        <position position="32"/>
    </location>
    <ligand>
        <name>substrate</name>
    </ligand>
</feature>
<proteinExistence type="inferred from homology"/>
<dbReference type="SUPFAM" id="SSF52540">
    <property type="entry name" value="P-loop containing nucleoside triphosphate hydrolases"/>
    <property type="match status" value="1"/>
</dbReference>
<evidence type="ECO:0000256" key="1">
    <source>
        <dbReference type="ARBA" id="ARBA00022605"/>
    </source>
</evidence>
<dbReference type="GO" id="GO:0004765">
    <property type="term" value="F:shikimate kinase activity"/>
    <property type="evidence" value="ECO:0007669"/>
    <property type="project" value="UniProtKB-UniRule"/>
</dbReference>
<evidence type="ECO:0000313" key="8">
    <source>
        <dbReference type="EMBL" id="SOS75622.1"/>
    </source>
</evidence>
<dbReference type="InterPro" id="IPR027417">
    <property type="entry name" value="P-loop_NTPase"/>
</dbReference>
<dbReference type="GO" id="GO:0005524">
    <property type="term" value="F:ATP binding"/>
    <property type="evidence" value="ECO:0007669"/>
    <property type="project" value="UniProtKB-UniRule"/>
</dbReference>
<keyword evidence="4 7" id="KW-0418">Kinase</keyword>
<comment type="subcellular location">
    <subcellularLocation>
        <location evidence="7">Cytoplasm</location>
    </subcellularLocation>
</comment>
<dbReference type="Proteomes" id="UP000234211">
    <property type="component" value="Unassembled WGS sequence"/>
</dbReference>
<accession>A0A2H1YJD8</accession>
<evidence type="ECO:0000256" key="2">
    <source>
        <dbReference type="ARBA" id="ARBA00022679"/>
    </source>
</evidence>
<dbReference type="InterPro" id="IPR031322">
    <property type="entry name" value="Shikimate/glucono_kinase"/>
</dbReference>
<dbReference type="InterPro" id="IPR000623">
    <property type="entry name" value="Shikimate_kinase/TSH1"/>
</dbReference>
<keyword evidence="7" id="KW-0963">Cytoplasm</keyword>
<dbReference type="GO" id="GO:0008652">
    <property type="term" value="P:amino acid biosynthetic process"/>
    <property type="evidence" value="ECO:0007669"/>
    <property type="project" value="UniProtKB-KW"/>
</dbReference>
<dbReference type="Pfam" id="PF01202">
    <property type="entry name" value="SKI"/>
    <property type="match status" value="1"/>
</dbReference>
<evidence type="ECO:0000313" key="9">
    <source>
        <dbReference type="Proteomes" id="UP000234211"/>
    </source>
</evidence>
<dbReference type="PANTHER" id="PTHR21087:SF16">
    <property type="entry name" value="SHIKIMATE KINASE 1, CHLOROPLASTIC"/>
    <property type="match status" value="1"/>
</dbReference>
<feature type="binding site" evidence="7">
    <location>
        <position position="56"/>
    </location>
    <ligand>
        <name>substrate</name>
    </ligand>
</feature>
<keyword evidence="9" id="KW-1185">Reference proteome</keyword>
<dbReference type="Gene3D" id="3.40.50.300">
    <property type="entry name" value="P-loop containing nucleotide triphosphate hydrolases"/>
    <property type="match status" value="1"/>
</dbReference>
<sequence length="171" mass="19819">MKIILLGYMGSGKSTIGRLIASKKNFSFIDLDNYIEEKENKTVAEIFETKGEIYFRKKEDLYLKEILNLKQEIVLALGGGTPCYGNNMEYILNDKTAKTVYLKTSINTIVARLINEKSQRPLVARLKQEELHEFVAKHLFERSYFYNQSEYKITVDNKNVHEIVAELNKIV</sequence>
<feature type="binding site" evidence="7">
    <location>
        <position position="14"/>
    </location>
    <ligand>
        <name>Mg(2+)</name>
        <dbReference type="ChEBI" id="CHEBI:18420"/>
    </ligand>
</feature>
<dbReference type="CDD" id="cd00464">
    <property type="entry name" value="SK"/>
    <property type="match status" value="1"/>
</dbReference>
<feature type="binding site" evidence="7">
    <location>
        <position position="79"/>
    </location>
    <ligand>
        <name>substrate</name>
    </ligand>
</feature>
<comment type="function">
    <text evidence="7">Catalyzes the specific phosphorylation of the 3-hydroxyl group of shikimic acid using ATP as a cosubstrate.</text>
</comment>
<keyword evidence="7" id="KW-0479">Metal-binding</keyword>
<feature type="binding site" evidence="7">
    <location>
        <position position="120"/>
    </location>
    <ligand>
        <name>ATP</name>
        <dbReference type="ChEBI" id="CHEBI:30616"/>
    </ligand>
</feature>
<comment type="subunit">
    <text evidence="7">Monomer.</text>
</comment>
<evidence type="ECO:0000256" key="5">
    <source>
        <dbReference type="ARBA" id="ARBA00022840"/>
    </source>
</evidence>
<evidence type="ECO:0000256" key="7">
    <source>
        <dbReference type="HAMAP-Rule" id="MF_00109"/>
    </source>
</evidence>
<dbReference type="AlphaFoldDB" id="A0A2H1YJD8"/>
<feature type="binding site" evidence="7">
    <location>
        <begin position="10"/>
        <end position="15"/>
    </location>
    <ligand>
        <name>ATP</name>
        <dbReference type="ChEBI" id="CHEBI:30616"/>
    </ligand>
</feature>
<dbReference type="RefSeq" id="WP_101918251.1">
    <property type="nucleotide sequence ID" value="NZ_JAFMUR010000007.1"/>
</dbReference>
<dbReference type="PANTHER" id="PTHR21087">
    <property type="entry name" value="SHIKIMATE KINASE"/>
    <property type="match status" value="1"/>
</dbReference>
<dbReference type="GO" id="GO:0000287">
    <property type="term" value="F:magnesium ion binding"/>
    <property type="evidence" value="ECO:0007669"/>
    <property type="project" value="UniProtKB-UniRule"/>
</dbReference>